<dbReference type="GO" id="GO:0043952">
    <property type="term" value="P:protein transport by the Sec complex"/>
    <property type="evidence" value="ECO:0007669"/>
    <property type="project" value="TreeGrafter"/>
</dbReference>
<dbReference type="GO" id="GO:0065002">
    <property type="term" value="P:intracellular protein transmembrane transport"/>
    <property type="evidence" value="ECO:0007669"/>
    <property type="project" value="TreeGrafter"/>
</dbReference>
<accession>A0A1P8KC18</accession>
<sequence>MNVLVTVILTVQMLSALAMIGLILVQHGKGADMGAAFGSGGSGSLFGASGSANFLSRTTAILATIFFVCTLALAYFGNLRPASTGSVLEGAAVVAPVAADAAPAPVVPASGAAQIPSK</sequence>
<keyword evidence="13" id="KW-1185">Reference proteome</keyword>
<protein>
    <recommendedName>
        <fullName evidence="3 11">Protein-export membrane protein SecG</fullName>
    </recommendedName>
</protein>
<gene>
    <name evidence="12" type="ORF">RS694_13960</name>
</gene>
<comment type="function">
    <text evidence="11">Involved in protein export. Participates in an early event of protein translocation.</text>
</comment>
<dbReference type="GO" id="GO:0015450">
    <property type="term" value="F:protein-transporting ATPase activity"/>
    <property type="evidence" value="ECO:0007669"/>
    <property type="project" value="UniProtKB-UniRule"/>
</dbReference>
<evidence type="ECO:0000256" key="2">
    <source>
        <dbReference type="ARBA" id="ARBA00008445"/>
    </source>
</evidence>
<keyword evidence="9 11" id="KW-0811">Translocation</keyword>
<dbReference type="EMBL" id="CP019239">
    <property type="protein sequence ID" value="APW43528.1"/>
    <property type="molecule type" value="Genomic_DNA"/>
</dbReference>
<evidence type="ECO:0000256" key="1">
    <source>
        <dbReference type="ARBA" id="ARBA00004651"/>
    </source>
</evidence>
<dbReference type="PRINTS" id="PR01651">
    <property type="entry name" value="SECGEXPORT"/>
</dbReference>
<keyword evidence="10 11" id="KW-0472">Membrane</keyword>
<dbReference type="PANTHER" id="PTHR34182:SF1">
    <property type="entry name" value="PROTEIN-EXPORT MEMBRANE PROTEIN SECG"/>
    <property type="match status" value="1"/>
</dbReference>
<keyword evidence="6 11" id="KW-0812">Transmembrane</keyword>
<dbReference type="InterPro" id="IPR004692">
    <property type="entry name" value="SecG"/>
</dbReference>
<dbReference type="AlphaFoldDB" id="A0A1P8KC18"/>
<feature type="transmembrane region" description="Helical" evidence="11">
    <location>
        <begin position="54"/>
        <end position="76"/>
    </location>
</feature>
<proteinExistence type="inferred from homology"/>
<evidence type="ECO:0000256" key="7">
    <source>
        <dbReference type="ARBA" id="ARBA00022927"/>
    </source>
</evidence>
<dbReference type="PANTHER" id="PTHR34182">
    <property type="entry name" value="PROTEIN-EXPORT MEMBRANE PROTEIN SECG"/>
    <property type="match status" value="1"/>
</dbReference>
<reference evidence="12 13" key="1">
    <citation type="submission" date="2017-01" db="EMBL/GenBank/DDBJ databases">
        <authorList>
            <person name="Mah S.A."/>
            <person name="Swanson W.J."/>
            <person name="Moy G.W."/>
            <person name="Vacquier V.D."/>
        </authorList>
    </citation>
    <scope>NUCLEOTIDE SEQUENCE [LARGE SCALE GENOMIC DNA]</scope>
    <source>
        <strain evidence="12 13">DSM 22694</strain>
    </source>
</reference>
<evidence type="ECO:0000256" key="4">
    <source>
        <dbReference type="ARBA" id="ARBA00022448"/>
    </source>
</evidence>
<evidence type="ECO:0000256" key="5">
    <source>
        <dbReference type="ARBA" id="ARBA00022475"/>
    </source>
</evidence>
<keyword evidence="8 11" id="KW-1133">Transmembrane helix</keyword>
<comment type="subcellular location">
    <subcellularLocation>
        <location evidence="1 11">Cell membrane</location>
        <topology evidence="1 11">Multi-pass membrane protein</topology>
    </subcellularLocation>
</comment>
<evidence type="ECO:0000313" key="13">
    <source>
        <dbReference type="Proteomes" id="UP000186110"/>
    </source>
</evidence>
<comment type="caution">
    <text evidence="11">Lacks conserved residue(s) required for the propagation of feature annotation.</text>
</comment>
<dbReference type="eggNOG" id="COG1314">
    <property type="taxonomic scope" value="Bacteria"/>
</dbReference>
<comment type="similarity">
    <text evidence="2 11">Belongs to the SecG family.</text>
</comment>
<dbReference type="NCBIfam" id="TIGR00810">
    <property type="entry name" value="secG"/>
    <property type="match status" value="1"/>
</dbReference>
<evidence type="ECO:0000256" key="8">
    <source>
        <dbReference type="ARBA" id="ARBA00022989"/>
    </source>
</evidence>
<keyword evidence="4 11" id="KW-0813">Transport</keyword>
<evidence type="ECO:0000313" key="12">
    <source>
        <dbReference type="EMBL" id="APW43528.1"/>
    </source>
</evidence>
<organism evidence="12 13">
    <name type="scientific">Rhodoferax saidenbachensis</name>
    <dbReference type="NCBI Taxonomy" id="1484693"/>
    <lineage>
        <taxon>Bacteria</taxon>
        <taxon>Pseudomonadati</taxon>
        <taxon>Pseudomonadota</taxon>
        <taxon>Betaproteobacteria</taxon>
        <taxon>Burkholderiales</taxon>
        <taxon>Comamonadaceae</taxon>
        <taxon>Rhodoferax</taxon>
    </lineage>
</organism>
<evidence type="ECO:0000256" key="6">
    <source>
        <dbReference type="ARBA" id="ARBA00022692"/>
    </source>
</evidence>
<dbReference type="Proteomes" id="UP000186110">
    <property type="component" value="Chromosome"/>
</dbReference>
<dbReference type="STRING" id="1484693.RS694_13960"/>
<keyword evidence="7 11" id="KW-0653">Protein transport</keyword>
<evidence type="ECO:0000256" key="9">
    <source>
        <dbReference type="ARBA" id="ARBA00023010"/>
    </source>
</evidence>
<dbReference type="GO" id="GO:0009306">
    <property type="term" value="P:protein secretion"/>
    <property type="evidence" value="ECO:0007669"/>
    <property type="project" value="UniProtKB-UniRule"/>
</dbReference>
<evidence type="ECO:0000256" key="11">
    <source>
        <dbReference type="RuleBase" id="RU365087"/>
    </source>
</evidence>
<evidence type="ECO:0000256" key="3">
    <source>
        <dbReference type="ARBA" id="ARBA00017876"/>
    </source>
</evidence>
<dbReference type="GO" id="GO:0005886">
    <property type="term" value="C:plasma membrane"/>
    <property type="evidence" value="ECO:0007669"/>
    <property type="project" value="UniProtKB-SubCell"/>
</dbReference>
<dbReference type="Pfam" id="PF03840">
    <property type="entry name" value="SecG"/>
    <property type="match status" value="1"/>
</dbReference>
<dbReference type="KEGG" id="rsb:RS694_13960"/>
<dbReference type="RefSeq" id="WP_029708560.1">
    <property type="nucleotide sequence ID" value="NZ_CP019239.1"/>
</dbReference>
<keyword evidence="5 11" id="KW-1003">Cell membrane</keyword>
<name>A0A1P8KC18_9BURK</name>
<evidence type="ECO:0000256" key="10">
    <source>
        <dbReference type="ARBA" id="ARBA00023136"/>
    </source>
</evidence>